<evidence type="ECO:0000256" key="2">
    <source>
        <dbReference type="ARBA" id="ARBA00006739"/>
    </source>
</evidence>
<comment type="caution">
    <text evidence="6">The sequence shown here is derived from an EMBL/GenBank/DDBJ whole genome shotgun (WGS) entry which is preliminary data.</text>
</comment>
<dbReference type="PANTHER" id="PTHR43179">
    <property type="entry name" value="RHAMNOSYLTRANSFERASE WBBL"/>
    <property type="match status" value="1"/>
</dbReference>
<keyword evidence="4" id="KW-0808">Transferase</keyword>
<evidence type="ECO:0000256" key="1">
    <source>
        <dbReference type="ARBA" id="ARBA00004776"/>
    </source>
</evidence>
<evidence type="ECO:0000259" key="5">
    <source>
        <dbReference type="Pfam" id="PF00535"/>
    </source>
</evidence>
<organism evidence="6 7">
    <name type="scientific">Butyribacter intestini</name>
    <dbReference type="NCBI Taxonomy" id="1703332"/>
    <lineage>
        <taxon>Bacteria</taxon>
        <taxon>Bacillati</taxon>
        <taxon>Bacillota</taxon>
        <taxon>Clostridia</taxon>
        <taxon>Lachnospirales</taxon>
        <taxon>Lachnospiraceae</taxon>
        <taxon>Butyribacter</taxon>
    </lineage>
</organism>
<dbReference type="Gene3D" id="3.90.550.10">
    <property type="entry name" value="Spore Coat Polysaccharide Biosynthesis Protein SpsA, Chain A"/>
    <property type="match status" value="1"/>
</dbReference>
<dbReference type="Pfam" id="PF00535">
    <property type="entry name" value="Glycos_transf_2"/>
    <property type="match status" value="1"/>
</dbReference>
<keyword evidence="3" id="KW-0328">Glycosyltransferase</keyword>
<dbReference type="SUPFAM" id="SSF53448">
    <property type="entry name" value="Nucleotide-diphospho-sugar transferases"/>
    <property type="match status" value="1"/>
</dbReference>
<dbReference type="InterPro" id="IPR029044">
    <property type="entry name" value="Nucleotide-diphossugar_trans"/>
</dbReference>
<evidence type="ECO:0000256" key="3">
    <source>
        <dbReference type="ARBA" id="ARBA00022676"/>
    </source>
</evidence>
<evidence type="ECO:0000313" key="6">
    <source>
        <dbReference type="EMBL" id="KQC84411.1"/>
    </source>
</evidence>
<dbReference type="AlphaFoldDB" id="A0AAW3JPV7"/>
<protein>
    <recommendedName>
        <fullName evidence="5">Glycosyltransferase 2-like domain-containing protein</fullName>
    </recommendedName>
</protein>
<dbReference type="GO" id="GO:0016757">
    <property type="term" value="F:glycosyltransferase activity"/>
    <property type="evidence" value="ECO:0007669"/>
    <property type="project" value="UniProtKB-KW"/>
</dbReference>
<comment type="pathway">
    <text evidence="1">Cell wall biogenesis; cell wall polysaccharide biosynthesis.</text>
</comment>
<dbReference type="EMBL" id="LLKB01000006">
    <property type="protein sequence ID" value="KQC84411.1"/>
    <property type="molecule type" value="Genomic_DNA"/>
</dbReference>
<comment type="similarity">
    <text evidence="2">Belongs to the glycosyltransferase 2 family.</text>
</comment>
<dbReference type="RefSeq" id="WP_055946100.1">
    <property type="nucleotide sequence ID" value="NZ_JAQDCV010000003.1"/>
</dbReference>
<dbReference type="InterPro" id="IPR001173">
    <property type="entry name" value="Glyco_trans_2-like"/>
</dbReference>
<sequence length="305" mass="36257">MKKYIYAFVILHYGEAKMTIDCVNNLLDKIKDEKSAIIVVDNNSPLQTGKQVDGEFESKNNVFFIYNKKNLGFANGNNVGYKFAKDVLNSEYICVMNNDVFILQENFWDLVKRIDENNLAVVGPHICLKNGEENAMYYKMNSVEELEKERNAYIKQLRRIKSSIWRFWTKWDKFKLVVRKLLGYIGVMDKLVLHEEMIEGSLDKHYNIILHGCCLIFMPSYIKKFDEGFDTETFMFREEELLYLRCRDKELNMLYYPEIEVKHLEDVSTNYIYNNDRKKLIFNYENQIVSLGILIKKCHKLNEER</sequence>
<feature type="domain" description="Glycosyltransferase 2-like" evidence="5">
    <location>
        <begin position="9"/>
        <end position="177"/>
    </location>
</feature>
<proteinExistence type="inferred from homology"/>
<reference evidence="6 7" key="1">
    <citation type="submission" date="2015-10" db="EMBL/GenBank/DDBJ databases">
        <title>Butyribacter intestini gen. nov., sp. nov., a butyric acid-producing bacterium of the family Lachnospiraceae isolated from the human faeces.</title>
        <authorList>
            <person name="Zou Y."/>
            <person name="Xue W."/>
            <person name="Luo G."/>
            <person name="Lv M."/>
        </authorList>
    </citation>
    <scope>NUCLEOTIDE SEQUENCE [LARGE SCALE GENOMIC DNA]</scope>
    <source>
        <strain evidence="6 7">TF01-11</strain>
    </source>
</reference>
<dbReference type="PANTHER" id="PTHR43179:SF12">
    <property type="entry name" value="GALACTOFURANOSYLTRANSFERASE GLFT2"/>
    <property type="match status" value="1"/>
</dbReference>
<accession>A0AAW3JPV7</accession>
<gene>
    <name evidence="6" type="ORF">APZ18_14010</name>
</gene>
<evidence type="ECO:0000313" key="7">
    <source>
        <dbReference type="Proteomes" id="UP000050833"/>
    </source>
</evidence>
<dbReference type="Proteomes" id="UP000050833">
    <property type="component" value="Unassembled WGS sequence"/>
</dbReference>
<name>A0AAW3JPV7_9FIRM</name>
<evidence type="ECO:0000256" key="4">
    <source>
        <dbReference type="ARBA" id="ARBA00022679"/>
    </source>
</evidence>
<keyword evidence="7" id="KW-1185">Reference proteome</keyword>